<feature type="compositionally biased region" description="Basic and acidic residues" evidence="1">
    <location>
        <begin position="989"/>
        <end position="999"/>
    </location>
</feature>
<accession>A0A553P2Q4</accession>
<feature type="compositionally biased region" description="Polar residues" evidence="1">
    <location>
        <begin position="2624"/>
        <end position="2634"/>
    </location>
</feature>
<feature type="compositionally biased region" description="Acidic residues" evidence="1">
    <location>
        <begin position="1914"/>
        <end position="1925"/>
    </location>
</feature>
<organism evidence="2 3">
    <name type="scientific">Tigriopus californicus</name>
    <name type="common">Marine copepod</name>
    <dbReference type="NCBI Taxonomy" id="6832"/>
    <lineage>
        <taxon>Eukaryota</taxon>
        <taxon>Metazoa</taxon>
        <taxon>Ecdysozoa</taxon>
        <taxon>Arthropoda</taxon>
        <taxon>Crustacea</taxon>
        <taxon>Multicrustacea</taxon>
        <taxon>Hexanauplia</taxon>
        <taxon>Copepoda</taxon>
        <taxon>Harpacticoida</taxon>
        <taxon>Harpacticidae</taxon>
        <taxon>Tigriopus</taxon>
    </lineage>
</organism>
<feature type="compositionally biased region" description="Basic and acidic residues" evidence="1">
    <location>
        <begin position="2037"/>
        <end position="2047"/>
    </location>
</feature>
<keyword evidence="3" id="KW-1185">Reference proteome</keyword>
<feature type="region of interest" description="Disordered" evidence="1">
    <location>
        <begin position="1297"/>
        <end position="1361"/>
    </location>
</feature>
<feature type="region of interest" description="Disordered" evidence="1">
    <location>
        <begin position="1717"/>
        <end position="1852"/>
    </location>
</feature>
<feature type="region of interest" description="Disordered" evidence="1">
    <location>
        <begin position="1981"/>
        <end position="2001"/>
    </location>
</feature>
<evidence type="ECO:0000313" key="2">
    <source>
        <dbReference type="EMBL" id="TRY71963.1"/>
    </source>
</evidence>
<name>A0A553P2Q4_TIGCA</name>
<evidence type="ECO:0000313" key="3">
    <source>
        <dbReference type="Proteomes" id="UP000318571"/>
    </source>
</evidence>
<feature type="region of interest" description="Disordered" evidence="1">
    <location>
        <begin position="2111"/>
        <end position="2167"/>
    </location>
</feature>
<feature type="region of interest" description="Disordered" evidence="1">
    <location>
        <begin position="127"/>
        <end position="147"/>
    </location>
</feature>
<evidence type="ECO:0000256" key="1">
    <source>
        <dbReference type="SAM" id="MobiDB-lite"/>
    </source>
</evidence>
<feature type="compositionally biased region" description="Polar residues" evidence="1">
    <location>
        <begin position="2158"/>
        <end position="2167"/>
    </location>
</feature>
<feature type="compositionally biased region" description="Pro residues" evidence="1">
    <location>
        <begin position="2513"/>
        <end position="2523"/>
    </location>
</feature>
<feature type="region of interest" description="Disordered" evidence="1">
    <location>
        <begin position="1606"/>
        <end position="1634"/>
    </location>
</feature>
<feature type="compositionally biased region" description="Low complexity" evidence="1">
    <location>
        <begin position="2316"/>
        <end position="2334"/>
    </location>
</feature>
<feature type="compositionally biased region" description="Low complexity" evidence="1">
    <location>
        <begin position="593"/>
        <end position="610"/>
    </location>
</feature>
<feature type="region of interest" description="Disordered" evidence="1">
    <location>
        <begin position="945"/>
        <end position="1097"/>
    </location>
</feature>
<feature type="compositionally biased region" description="Basic and acidic residues" evidence="1">
    <location>
        <begin position="1078"/>
        <end position="1088"/>
    </location>
</feature>
<feature type="compositionally biased region" description="Basic and acidic residues" evidence="1">
    <location>
        <begin position="1"/>
        <end position="38"/>
    </location>
</feature>
<feature type="compositionally biased region" description="Low complexity" evidence="1">
    <location>
        <begin position="566"/>
        <end position="576"/>
    </location>
</feature>
<feature type="region of interest" description="Disordered" evidence="1">
    <location>
        <begin position="2380"/>
        <end position="2438"/>
    </location>
</feature>
<feature type="compositionally biased region" description="Low complexity" evidence="1">
    <location>
        <begin position="84"/>
        <end position="107"/>
    </location>
</feature>
<feature type="compositionally biased region" description="Basic residues" evidence="1">
    <location>
        <begin position="977"/>
        <end position="987"/>
    </location>
</feature>
<feature type="compositionally biased region" description="Polar residues" evidence="1">
    <location>
        <begin position="1220"/>
        <end position="1231"/>
    </location>
</feature>
<feature type="region of interest" description="Disordered" evidence="1">
    <location>
        <begin position="295"/>
        <end position="315"/>
    </location>
</feature>
<protein>
    <submittedName>
        <fullName evidence="2">Uncharacterized protein</fullName>
    </submittedName>
</protein>
<feature type="compositionally biased region" description="Basic and acidic residues" evidence="1">
    <location>
        <begin position="1666"/>
        <end position="1677"/>
    </location>
</feature>
<gene>
    <name evidence="2" type="ORF">TCAL_01142</name>
</gene>
<reference evidence="2 3" key="1">
    <citation type="journal article" date="2018" name="Nat. Ecol. Evol.">
        <title>Genomic signatures of mitonuclear coevolution across populations of Tigriopus californicus.</title>
        <authorList>
            <person name="Barreto F.S."/>
            <person name="Watson E.T."/>
            <person name="Lima T.G."/>
            <person name="Willett C.S."/>
            <person name="Edmands S."/>
            <person name="Li W."/>
            <person name="Burton R.S."/>
        </authorList>
    </citation>
    <scope>NUCLEOTIDE SEQUENCE [LARGE SCALE GENOMIC DNA]</scope>
    <source>
        <strain evidence="2 3">San Diego</strain>
    </source>
</reference>
<sequence length="2662" mass="294229">MDTRKIIDTGGGERRRREGQGGDGRSDGDREEGRREDGGNVSGKAQSNPAVHDEGAIHSVPLLLHQNNHNHPHDGVGNNRSNYEQQQEQQQQQQQQHALHDSSSLSMVSESAVEFMTNWLTNYEDHHESQHQLTGPRSSSSSHEDQTHGCFESVCLGELTTSDLAKAVATESMAAAGVESLPITTEVNNMHFQHHHLSFNKTTNPLPLHRTASLDLNQTMNDALAEFVGSADPTTNMSQHHHHHHHHHHLEQLQMTGITPMVADNGLNGLVSSVHGTSATMGFHTDNLNVPSALSSSKEIRNSSSGNSLETHSVGIPDEMSSFKTLLPSSSRIQVVSATTATTTTSAEGTTTKASEPSLDLSDETANNAHNRHAGAPGREVDLVQHAISSCFSQQETTPFGLTVGNSMSANMGQTQPHLQSMPLGSSVDTNANVMDPNAFMSIPNHPMEPHPGSEPRLLLQNGNQTIPVDYNDQIVFSTQTQPSEVILGENGFLLSIKDLKAYQQQQHQQQLGPSLGRHFGALPQSSFHQVLPSSGILTTTSQTSSRPSVFPSHMFSDQGILGKQTSPTTTPVSPKTNERERKRRSSKKQNRQRQQQSGTTPSSSARTSSPSPPESVIPSIASIASTLSENDSFSPAAVDVLDFDQFELAQLVEDVGYMVNEQEKRSPWVPTSSGSSPKIPTFVPQEKDEAALDVIKTQALIYRNLPSKSELLSNYRTKDTQSIADELARSVVERALEHDKKKLFRRKLDNEPMNVKDESHVANRFVEVAVNRMLDVTVNTLMEEFINDLASLAVHGCENDLSQVSNTMVVGEDLLQTELSDFLREVGVPAGDTSQGLHRNFRGLFSRHGTEGSSLASAVNYRLSTEGRPCPPQPTHNPNHVCTTRCKETIRKQKDLAVQINLESQANGKKARLDERRKRNELGLLLSSLREKVYHCRCTDCQAERAAKGEPEPSDPIELRPLELPGELDANQIPIPKKKGRGRPRLYPRIEDLWKRSGDGGNDAIENLKPQEDPTLDKDGLMSHTKRRLGRPRKMPLLPPSPKPTDSSDLDQAADYRSAVVRKNDQGKLVLTIKTKKSPEVITDSHDLMNVTSSKNTPQTELQLLMDDNFDAAATNGSTVDPHEEPHLASTTKKSSLKRVNDRDSKKRRREARGRDHSQSRTKKSKDKDLRRRDRRRASQLESQSEDMTNRSVVLPPLASSSTSQMGDAGISVGKESNESLVPSTSVDTRSANHIGNMECQSPWDANVCSPSLSLYSEPFHLDHNNPVGGFVNGGHTESSPCDEKEEDLECRSLSDRTGAEGQIPCPTMDPTNDESGNSQGLRTLARTKNNNNKAVEEKNMHPTEKCSSGQKDEALRSSSPSFISGPSVLASNLTNLPYSVPSNLEIRSNAGVNKGHDDELTGFALMQRILRESDARGQNKFLKEQLPQMKGATQQMHDHHQATEKLSNRWLDPETDNAQEHEPVEMEAMPDAEHSPEEAFSAPKYLTTPTFDETMAEVSDRYSHDCEGLFVVPFTPDMKIQQTPDSGCGSDEEQHYPRGGEILDHHHQRLNSHRQKYPIESGNKVDSFALTENEDKEFYSHSRVTSATSAGVTTAAVVVTFSESQSEVSNKSDKTDSMYQVPEKSMPSTTASAKSWDLDVHASYGIIGCYAESGKTVTNSPRSRSVERQPERDPPHVYWASSSTRADTPTSNDESLWAGTPQESLQSVIQERLNTINDGNDPSEAEREEKNMNELNEETNGNQREDPNDNHDSCTAVRAEELEQDQRREGDVKEHKQDSESYVINGAQDGSDRLGSSPPRSQQQEGTINFEIDDVHSTYDEGEALRRGKIASSRGPRENSSFEKCQGNSSHSNFLAHTMELNGTERENSPSNRHVSRLDSSGLPELPSQLSQTKNSSVLRIDCQYAKGNDVDNTDNVDDDDDSHYDSHNPFHSNSVSLVSLNPTSCESQEGRRNAISKGLVKSAEERKKIASILVAVERKSDPEENSTTLPKYQGSSSSSFIERFGGQTLRQQTQSHGTPRCGLPRLLGSMEQVETDRKTEETDVLRSATRHSGMEMSDSQSSSSYSSSLSSENYPSAAELIQKRRNVKGFTGRRLSWWRKKMERRRWRANGKNPPKDHDDDDDDDVQDDDDNGDDDDRNGGGEKSQDNNDKRITDSVTFPLSSRNVMKRRENMGGIFLHQSKLSKLDVVTSRGGRALSPSISSASFSYMNDQINEMGNGTRSPLSLLAVSKTGNNGNRKGSLSSSSLVSCQGIGDLAISSRSSESSVPILMKQKVAQAHFQSQDNGSRVSWNGLLNGPEPPLDGKEKGSKRNTITTTTSSTSTSPSTTTTTMMMKKKEKSEITQRVLLRLPLLPQNGQSQDVQISEKQQPTSVRLTLELKWKNQQQDGSGSWRMKKTRKKKKKNRNKTKPVQAIIHGFPNSGPTRKKSHGSHHSFPVLKPCVVRLERIPQDWEHRVRSERDGPMRHEVAWGQNFLSEPKSLQEVGDNRSQTSGHEEDSKFRQGTPTQSLSPPPPPSPPSPRQTRVDGSSMFKSDKLRVWNKRREEINSAPTISLPGTKNERATEKLDMSRKIDDGGTRRGHPRVTGAEERGNGIAHQQQCPVRKRKRPPHATGCDPKINSPARNNSVSDPFQLQDEVVSEHFLNSGLSNPSSASAIPFR</sequence>
<feature type="region of interest" description="Disordered" evidence="1">
    <location>
        <begin position="2281"/>
        <end position="2344"/>
    </location>
</feature>
<feature type="region of interest" description="Disordered" evidence="1">
    <location>
        <begin position="538"/>
        <end position="618"/>
    </location>
</feature>
<feature type="compositionally biased region" description="Polar residues" evidence="1">
    <location>
        <begin position="2282"/>
        <end position="2293"/>
    </location>
</feature>
<feature type="compositionally biased region" description="Basic and acidic residues" evidence="1">
    <location>
        <begin position="945"/>
        <end position="962"/>
    </location>
</feature>
<feature type="compositionally biased region" description="Basic residues" evidence="1">
    <location>
        <begin position="2396"/>
        <end position="2411"/>
    </location>
</feature>
<feature type="compositionally biased region" description="Polar residues" evidence="1">
    <location>
        <begin position="295"/>
        <end position="311"/>
    </location>
</feature>
<dbReference type="InterPro" id="IPR017956">
    <property type="entry name" value="AT_hook_DNA-bd_motif"/>
</dbReference>
<feature type="compositionally biased region" description="Polar residues" evidence="1">
    <location>
        <begin position="1682"/>
        <end position="1696"/>
    </location>
</feature>
<feature type="compositionally biased region" description="Polar residues" evidence="1">
    <location>
        <begin position="1181"/>
        <end position="1193"/>
    </location>
</feature>
<feature type="compositionally biased region" description="Basic and acidic residues" evidence="1">
    <location>
        <begin position="1745"/>
        <end position="1781"/>
    </location>
</feature>
<feature type="region of interest" description="Disordered" evidence="1">
    <location>
        <begin position="1114"/>
        <end position="1231"/>
    </location>
</feature>
<feature type="region of interest" description="Disordered" evidence="1">
    <location>
        <begin position="1656"/>
        <end position="1702"/>
    </location>
</feature>
<feature type="region of interest" description="Disordered" evidence="1">
    <location>
        <begin position="2475"/>
        <end position="2636"/>
    </location>
</feature>
<feature type="compositionally biased region" description="Basic and acidic residues" evidence="1">
    <location>
        <begin position="2561"/>
        <end position="2580"/>
    </location>
</feature>
<feature type="compositionally biased region" description="Basic and acidic residues" evidence="1">
    <location>
        <begin position="2141"/>
        <end position="2157"/>
    </location>
</feature>
<feature type="compositionally biased region" description="Basic and acidic residues" evidence="1">
    <location>
        <begin position="1336"/>
        <end position="1357"/>
    </location>
</feature>
<feature type="non-terminal residue" evidence="2">
    <location>
        <position position="2662"/>
    </location>
</feature>
<dbReference type="SMART" id="SM00384">
    <property type="entry name" value="AT_hook"/>
    <property type="match status" value="2"/>
</dbReference>
<feature type="region of interest" description="Disordered" evidence="1">
    <location>
        <begin position="1866"/>
        <end position="1940"/>
    </location>
</feature>
<feature type="compositionally biased region" description="Basic residues" evidence="1">
    <location>
        <begin position="582"/>
        <end position="592"/>
    </location>
</feature>
<feature type="compositionally biased region" description="Basic residues" evidence="1">
    <location>
        <begin position="1025"/>
        <end position="1035"/>
    </location>
</feature>
<dbReference type="Proteomes" id="UP000318571">
    <property type="component" value="Chromosome 7"/>
</dbReference>
<feature type="region of interest" description="Disordered" evidence="1">
    <location>
        <begin position="1"/>
        <end position="51"/>
    </location>
</feature>
<feature type="compositionally biased region" description="Polar residues" evidence="1">
    <location>
        <begin position="1800"/>
        <end position="1809"/>
    </location>
</feature>
<feature type="compositionally biased region" description="Low complexity" evidence="1">
    <location>
        <begin position="338"/>
        <end position="355"/>
    </location>
</feature>
<dbReference type="EMBL" id="VCGU01000008">
    <property type="protein sequence ID" value="TRY71963.1"/>
    <property type="molecule type" value="Genomic_DNA"/>
</dbReference>
<feature type="compositionally biased region" description="Basic and acidic residues" evidence="1">
    <location>
        <begin position="1815"/>
        <end position="1828"/>
    </location>
</feature>
<feature type="compositionally biased region" description="Acidic residues" evidence="1">
    <location>
        <begin position="2122"/>
        <end position="2140"/>
    </location>
</feature>
<feature type="region of interest" description="Disordered" evidence="1">
    <location>
        <begin position="65"/>
        <end position="107"/>
    </location>
</feature>
<feature type="compositionally biased region" description="Basic and acidic residues" evidence="1">
    <location>
        <begin position="1010"/>
        <end position="1022"/>
    </location>
</feature>
<dbReference type="GO" id="GO:0003677">
    <property type="term" value="F:DNA binding"/>
    <property type="evidence" value="ECO:0007669"/>
    <property type="project" value="InterPro"/>
</dbReference>
<feature type="compositionally biased region" description="Basic and acidic residues" evidence="1">
    <location>
        <begin position="2535"/>
        <end position="2549"/>
    </location>
</feature>
<feature type="compositionally biased region" description="Polar residues" evidence="1">
    <location>
        <begin position="1890"/>
        <end position="1900"/>
    </location>
</feature>
<feature type="compositionally biased region" description="Polar residues" evidence="1">
    <location>
        <begin position="538"/>
        <end position="548"/>
    </location>
</feature>
<proteinExistence type="predicted"/>
<feature type="compositionally biased region" description="Low complexity" evidence="1">
    <location>
        <begin position="2060"/>
        <end position="2074"/>
    </location>
</feature>
<feature type="compositionally biased region" description="Polar residues" evidence="1">
    <location>
        <begin position="1988"/>
        <end position="2001"/>
    </location>
</feature>
<feature type="region of interest" description="Disordered" evidence="1">
    <location>
        <begin position="2035"/>
        <end position="2074"/>
    </location>
</feature>
<feature type="region of interest" description="Disordered" evidence="1">
    <location>
        <begin position="338"/>
        <end position="362"/>
    </location>
</feature>
<feature type="compositionally biased region" description="Polar residues" evidence="1">
    <location>
        <begin position="1311"/>
        <end position="1323"/>
    </location>
</feature>
<dbReference type="OMA" id="CTHARAN"/>
<comment type="caution">
    <text evidence="2">The sequence shown here is derived from an EMBL/GenBank/DDBJ whole genome shotgun (WGS) entry which is preliminary data.</text>
</comment>
<feature type="compositionally biased region" description="Polar residues" evidence="1">
    <location>
        <begin position="131"/>
        <end position="141"/>
    </location>
</feature>